<sequence length="107" mass="12784">MLTFKHQMHNYFKKIHFIGRFFQSLCIPLLICSFFCCFTFWIYGAVTIPVVCWFKIISTIIFILYSFNYQQQQLYYYYNLGASKLQLGAGVFILDMLIFIPTLLFLL</sequence>
<dbReference type="STRING" id="34086.SAMN04488084_101339"/>
<evidence type="ECO:0000313" key="2">
    <source>
        <dbReference type="EMBL" id="SFE39373.1"/>
    </source>
</evidence>
<keyword evidence="1" id="KW-0472">Membrane</keyword>
<dbReference type="EMBL" id="FONS01000001">
    <property type="protein sequence ID" value="SFE39373.1"/>
    <property type="molecule type" value="Genomic_DNA"/>
</dbReference>
<keyword evidence="1" id="KW-0812">Transmembrane</keyword>
<gene>
    <name evidence="2" type="ORF">SAMN03003324_00331</name>
</gene>
<feature type="transmembrane region" description="Helical" evidence="1">
    <location>
        <begin position="87"/>
        <end position="106"/>
    </location>
</feature>
<dbReference type="AlphaFoldDB" id="A0A1I2A8Q7"/>
<proteinExistence type="predicted"/>
<name>A0A1I2A8Q7_9SPHI</name>
<protein>
    <submittedName>
        <fullName evidence="2">Uncharacterized protein</fullName>
    </submittedName>
</protein>
<evidence type="ECO:0000313" key="3">
    <source>
        <dbReference type="Proteomes" id="UP000183129"/>
    </source>
</evidence>
<reference evidence="2 3" key="1">
    <citation type="submission" date="2016-10" db="EMBL/GenBank/DDBJ databases">
        <authorList>
            <person name="de Groot N.N."/>
        </authorList>
    </citation>
    <scope>NUCLEOTIDE SEQUENCE [LARGE SCALE GENOMIC DNA]</scope>
    <source>
        <strain evidence="2 3">ATCC 51969</strain>
    </source>
</reference>
<keyword evidence="1" id="KW-1133">Transmembrane helix</keyword>
<feature type="transmembrane region" description="Helical" evidence="1">
    <location>
        <begin position="21"/>
        <end position="42"/>
    </location>
</feature>
<accession>A0A1I2A8Q7</accession>
<feature type="transmembrane region" description="Helical" evidence="1">
    <location>
        <begin position="48"/>
        <end position="67"/>
    </location>
</feature>
<dbReference type="Proteomes" id="UP000183129">
    <property type="component" value="Unassembled WGS sequence"/>
</dbReference>
<organism evidence="2 3">
    <name type="scientific">Pedobacter antarcticus</name>
    <dbReference type="NCBI Taxonomy" id="34086"/>
    <lineage>
        <taxon>Bacteria</taxon>
        <taxon>Pseudomonadati</taxon>
        <taxon>Bacteroidota</taxon>
        <taxon>Sphingobacteriia</taxon>
        <taxon>Sphingobacteriales</taxon>
        <taxon>Sphingobacteriaceae</taxon>
        <taxon>Pedobacter</taxon>
    </lineage>
</organism>
<evidence type="ECO:0000256" key="1">
    <source>
        <dbReference type="SAM" id="Phobius"/>
    </source>
</evidence>